<dbReference type="OrthoDB" id="8912009at2"/>
<evidence type="ECO:0000313" key="2">
    <source>
        <dbReference type="EMBL" id="TWD75623.1"/>
    </source>
</evidence>
<name>A0A561B9V7_9BURK</name>
<dbReference type="AlphaFoldDB" id="A0A561B9V7"/>
<evidence type="ECO:0000313" key="3">
    <source>
        <dbReference type="Proteomes" id="UP000319722"/>
    </source>
</evidence>
<gene>
    <name evidence="2" type="ORF">FB547_11740</name>
</gene>
<protein>
    <submittedName>
        <fullName evidence="2">Uncharacterized protein</fullName>
    </submittedName>
</protein>
<dbReference type="EMBL" id="VIVL01000017">
    <property type="protein sequence ID" value="TWD75623.1"/>
    <property type="molecule type" value="Genomic_DNA"/>
</dbReference>
<proteinExistence type="predicted"/>
<evidence type="ECO:0000256" key="1">
    <source>
        <dbReference type="SAM" id="MobiDB-lite"/>
    </source>
</evidence>
<comment type="caution">
    <text evidence="2">The sequence shown here is derived from an EMBL/GenBank/DDBJ whole genome shotgun (WGS) entry which is preliminary data.</text>
</comment>
<feature type="region of interest" description="Disordered" evidence="1">
    <location>
        <begin position="1"/>
        <end position="65"/>
    </location>
</feature>
<accession>A0A561B9V7</accession>
<reference evidence="2 3" key="1">
    <citation type="submission" date="2019-06" db="EMBL/GenBank/DDBJ databases">
        <title>Sorghum-associated microbial communities from plants grown in Nebraska, USA.</title>
        <authorList>
            <person name="Schachtman D."/>
        </authorList>
    </citation>
    <scope>NUCLEOTIDE SEQUENCE [LARGE SCALE GENOMIC DNA]</scope>
    <source>
        <strain evidence="2 3">T529</strain>
    </source>
</reference>
<sequence length="65" mass="7051">MSKTNPNTPDERGSLPPQHNKAGHQSPTPRNEPRRTTESRHDRESHIGGSNQSQSRRGGGGGSTH</sequence>
<dbReference type="RefSeq" id="WP_145747357.1">
    <property type="nucleotide sequence ID" value="NZ_VIVL01000017.1"/>
</dbReference>
<feature type="compositionally biased region" description="Basic and acidic residues" evidence="1">
    <location>
        <begin position="31"/>
        <end position="46"/>
    </location>
</feature>
<dbReference type="Proteomes" id="UP000319722">
    <property type="component" value="Unassembled WGS sequence"/>
</dbReference>
<organism evidence="2 3">
    <name type="scientific">Variovorax beijingensis</name>
    <dbReference type="NCBI Taxonomy" id="2496117"/>
    <lineage>
        <taxon>Bacteria</taxon>
        <taxon>Pseudomonadati</taxon>
        <taxon>Pseudomonadota</taxon>
        <taxon>Betaproteobacteria</taxon>
        <taxon>Burkholderiales</taxon>
        <taxon>Comamonadaceae</taxon>
        <taxon>Variovorax</taxon>
    </lineage>
</organism>